<gene>
    <name evidence="1" type="ORF">HK097_009518</name>
</gene>
<reference evidence="1" key="1">
    <citation type="submission" date="2020-05" db="EMBL/GenBank/DDBJ databases">
        <title>Phylogenomic resolution of chytrid fungi.</title>
        <authorList>
            <person name="Stajich J.E."/>
            <person name="Amses K."/>
            <person name="Simmons R."/>
            <person name="Seto K."/>
            <person name="Myers J."/>
            <person name="Bonds A."/>
            <person name="Quandt C.A."/>
            <person name="Barry K."/>
            <person name="Liu P."/>
            <person name="Grigoriev I."/>
            <person name="Longcore J.E."/>
            <person name="James T.Y."/>
        </authorList>
    </citation>
    <scope>NUCLEOTIDE SEQUENCE</scope>
    <source>
        <strain evidence="1">JEL0318</strain>
    </source>
</reference>
<proteinExistence type="predicted"/>
<dbReference type="Proteomes" id="UP001212841">
    <property type="component" value="Unassembled WGS sequence"/>
</dbReference>
<organism evidence="1 2">
    <name type="scientific">Rhizophlyctis rosea</name>
    <dbReference type="NCBI Taxonomy" id="64517"/>
    <lineage>
        <taxon>Eukaryota</taxon>
        <taxon>Fungi</taxon>
        <taxon>Fungi incertae sedis</taxon>
        <taxon>Chytridiomycota</taxon>
        <taxon>Chytridiomycota incertae sedis</taxon>
        <taxon>Chytridiomycetes</taxon>
        <taxon>Rhizophlyctidales</taxon>
        <taxon>Rhizophlyctidaceae</taxon>
        <taxon>Rhizophlyctis</taxon>
    </lineage>
</organism>
<comment type="caution">
    <text evidence="1">The sequence shown here is derived from an EMBL/GenBank/DDBJ whole genome shotgun (WGS) entry which is preliminary data.</text>
</comment>
<evidence type="ECO:0000313" key="1">
    <source>
        <dbReference type="EMBL" id="KAJ3049492.1"/>
    </source>
</evidence>
<sequence>MPRSIFFSSTILSISAVIAAPILGGLISHLTGLNAVTTNLLNRNPGQCKVFFYGTQNINAVDPNAPADISIPEEVQVCADILNEANTVRQAVSGFKISPVTILYYNAAGILEFARKIRARL</sequence>
<dbReference type="EMBL" id="JADGJD010000636">
    <property type="protein sequence ID" value="KAJ3049492.1"/>
    <property type="molecule type" value="Genomic_DNA"/>
</dbReference>
<evidence type="ECO:0000313" key="2">
    <source>
        <dbReference type="Proteomes" id="UP001212841"/>
    </source>
</evidence>
<protein>
    <submittedName>
        <fullName evidence="1">Uncharacterized protein</fullName>
    </submittedName>
</protein>
<dbReference type="AlphaFoldDB" id="A0AAD5SB20"/>
<accession>A0AAD5SB20</accession>
<keyword evidence="2" id="KW-1185">Reference proteome</keyword>
<name>A0AAD5SB20_9FUNG</name>